<dbReference type="AlphaFoldDB" id="A0A5B8G3I5"/>
<keyword evidence="8" id="KW-1185">Reference proteome</keyword>
<dbReference type="GO" id="GO:0005737">
    <property type="term" value="C:cytoplasm"/>
    <property type="evidence" value="ECO:0007669"/>
    <property type="project" value="TreeGrafter"/>
</dbReference>
<dbReference type="InterPro" id="IPR036188">
    <property type="entry name" value="FAD/NAD-bd_sf"/>
</dbReference>
<proteinExistence type="predicted"/>
<keyword evidence="7" id="KW-0614">Plasmid</keyword>
<comment type="cofactor">
    <cofactor evidence="1">
        <name>FAD</name>
        <dbReference type="ChEBI" id="CHEBI:57692"/>
    </cofactor>
</comment>
<evidence type="ECO:0000313" key="8">
    <source>
        <dbReference type="Proteomes" id="UP000305888"/>
    </source>
</evidence>
<dbReference type="GO" id="GO:0051213">
    <property type="term" value="F:dioxygenase activity"/>
    <property type="evidence" value="ECO:0007669"/>
    <property type="project" value="UniProtKB-KW"/>
</dbReference>
<evidence type="ECO:0000259" key="6">
    <source>
        <dbReference type="Pfam" id="PF14759"/>
    </source>
</evidence>
<dbReference type="Gene3D" id="3.50.50.60">
    <property type="entry name" value="FAD/NAD(P)-binding domain"/>
    <property type="match status" value="2"/>
</dbReference>
<keyword evidence="3" id="KW-0274">FAD</keyword>
<keyword evidence="2" id="KW-0285">Flavoprotein</keyword>
<dbReference type="EMBL" id="CP040821">
    <property type="protein sequence ID" value="QDL94540.1"/>
    <property type="molecule type" value="Genomic_DNA"/>
</dbReference>
<feature type="domain" description="Reductase C-terminal" evidence="6">
    <location>
        <begin position="329"/>
        <end position="413"/>
    </location>
</feature>
<dbReference type="PANTHER" id="PTHR43557">
    <property type="entry name" value="APOPTOSIS-INDUCING FACTOR 1"/>
    <property type="match status" value="1"/>
</dbReference>
<evidence type="ECO:0000256" key="2">
    <source>
        <dbReference type="ARBA" id="ARBA00022630"/>
    </source>
</evidence>
<keyword evidence="4" id="KW-0560">Oxidoreductase</keyword>
<organism evidence="7 8">
    <name type="scientific">Paroceanicella profunda</name>
    <dbReference type="NCBI Taxonomy" id="2579971"/>
    <lineage>
        <taxon>Bacteria</taxon>
        <taxon>Pseudomonadati</taxon>
        <taxon>Pseudomonadota</taxon>
        <taxon>Alphaproteobacteria</taxon>
        <taxon>Rhodobacterales</taxon>
        <taxon>Paracoccaceae</taxon>
        <taxon>Paroceanicella</taxon>
    </lineage>
</organism>
<dbReference type="InterPro" id="IPR023753">
    <property type="entry name" value="FAD/NAD-binding_dom"/>
</dbReference>
<dbReference type="RefSeq" id="WP_138576835.1">
    <property type="nucleotide sequence ID" value="NZ_CP040821.1"/>
</dbReference>
<evidence type="ECO:0000256" key="1">
    <source>
        <dbReference type="ARBA" id="ARBA00001974"/>
    </source>
</evidence>
<dbReference type="PRINTS" id="PR00368">
    <property type="entry name" value="FADPNR"/>
</dbReference>
<dbReference type="InterPro" id="IPR016156">
    <property type="entry name" value="FAD/NAD-linked_Rdtase_dimer_sf"/>
</dbReference>
<dbReference type="OrthoDB" id="7809559at2"/>
<dbReference type="Pfam" id="PF07992">
    <property type="entry name" value="Pyr_redox_2"/>
    <property type="match status" value="1"/>
</dbReference>
<dbReference type="KEGG" id="ppru:FDP22_21925"/>
<dbReference type="Proteomes" id="UP000305888">
    <property type="component" value="Plasmid pD4M1C"/>
</dbReference>
<sequence>MAEDTPRRDTTLETVVIVGAGHAGGRAALLLRRHGFAGRILMLGAEPALPYERPPLSKGFLKGTTSAADMSLRSAQDWAEAGIEHIGGCTVTRIDPESRRVTLADGRSFGFDHAICATGGRARPLALPGAEALLMLRDLADARALRSRLGSCRRLLVVGGGVIGLEVAATAAGCGCAVTVLEAGPRVMARVLPPEASAWLAGLHAGNGVQIRTGVTLERVLPRGTGIAAQTAEGVIEADLGLCAIGILPEPGLVSGARHGASHGLLTDEYCRVEGAGPHVYAIGDIAETPNPVLGRPLRLETWRNAETQAAAVARTLCGTATPACETPWMWTDQFGCNIQVVGVWEGRGERLWRGAPGAPGSVLFWHEGGRPLGAVLIDAGRERRFVEGLVAAGKPVRPEALADPAQRLKSLLPSAVPAA</sequence>
<dbReference type="SUPFAM" id="SSF55424">
    <property type="entry name" value="FAD/NAD-linked reductases, dimerisation (C-terminal) domain"/>
    <property type="match status" value="1"/>
</dbReference>
<dbReference type="PRINTS" id="PR00411">
    <property type="entry name" value="PNDRDTASEI"/>
</dbReference>
<gene>
    <name evidence="7" type="ORF">FDP22_21925</name>
</gene>
<reference evidence="7 8" key="1">
    <citation type="submission" date="2019-06" db="EMBL/GenBank/DDBJ databases">
        <title>Genome sequence of Rhodobacteraceae bacterium D4M1.</title>
        <authorList>
            <person name="Cao J."/>
        </authorList>
    </citation>
    <scope>NUCLEOTIDE SEQUENCE [LARGE SCALE GENOMIC DNA]</scope>
    <source>
        <strain evidence="7 8">D4M1</strain>
        <plasmid evidence="8">pd4m1c</plasmid>
    </source>
</reference>
<dbReference type="SUPFAM" id="SSF51905">
    <property type="entry name" value="FAD/NAD(P)-binding domain"/>
    <property type="match status" value="2"/>
</dbReference>
<geneLocation type="plasmid" evidence="8">
    <name>pd4m1c</name>
</geneLocation>
<accession>A0A5B8G3I5</accession>
<dbReference type="GO" id="GO:0016651">
    <property type="term" value="F:oxidoreductase activity, acting on NAD(P)H"/>
    <property type="evidence" value="ECO:0007669"/>
    <property type="project" value="TreeGrafter"/>
</dbReference>
<protein>
    <submittedName>
        <fullName evidence="7">Benzene 1,2-dioxygenase</fullName>
    </submittedName>
</protein>
<feature type="domain" description="FAD/NAD(P)-binding" evidence="5">
    <location>
        <begin position="14"/>
        <end position="310"/>
    </location>
</feature>
<dbReference type="InterPro" id="IPR050446">
    <property type="entry name" value="FAD-oxidoreductase/Apoptosis"/>
</dbReference>
<dbReference type="InterPro" id="IPR028202">
    <property type="entry name" value="Reductase_C"/>
</dbReference>
<evidence type="ECO:0000256" key="4">
    <source>
        <dbReference type="ARBA" id="ARBA00023002"/>
    </source>
</evidence>
<evidence type="ECO:0000259" key="5">
    <source>
        <dbReference type="Pfam" id="PF07992"/>
    </source>
</evidence>
<name>A0A5B8G3I5_9RHOB</name>
<keyword evidence="7" id="KW-0223">Dioxygenase</keyword>
<evidence type="ECO:0000313" key="7">
    <source>
        <dbReference type="EMBL" id="QDL94540.1"/>
    </source>
</evidence>
<dbReference type="PANTHER" id="PTHR43557:SF2">
    <property type="entry name" value="RIESKE DOMAIN-CONTAINING PROTEIN-RELATED"/>
    <property type="match status" value="1"/>
</dbReference>
<evidence type="ECO:0000256" key="3">
    <source>
        <dbReference type="ARBA" id="ARBA00022827"/>
    </source>
</evidence>
<dbReference type="Pfam" id="PF14759">
    <property type="entry name" value="Reductase_C"/>
    <property type="match status" value="1"/>
</dbReference>
<dbReference type="Gene3D" id="3.30.390.30">
    <property type="match status" value="1"/>
</dbReference>